<evidence type="ECO:0008006" key="3">
    <source>
        <dbReference type="Google" id="ProtNLM"/>
    </source>
</evidence>
<feature type="chain" id="PRO_5003664407" description="SH3 domain-containing protein" evidence="1">
    <location>
        <begin position="25"/>
        <end position="247"/>
    </location>
</feature>
<keyword evidence="1" id="KW-0732">Signal</keyword>
<name>I2Q5R0_9BACT</name>
<gene>
    <name evidence="2" type="ORF">DesU5LDRAFT_3494</name>
</gene>
<evidence type="ECO:0000313" key="2">
    <source>
        <dbReference type="EMBL" id="EIG55116.1"/>
    </source>
</evidence>
<dbReference type="EMBL" id="JH600068">
    <property type="protein sequence ID" value="EIG55116.1"/>
    <property type="molecule type" value="Genomic_DNA"/>
</dbReference>
<dbReference type="AlphaFoldDB" id="I2Q5R0"/>
<proteinExistence type="predicted"/>
<sequence>MRRAWLVALAVAWLWAGVVGAAWAAGAAGPGETLLAAGRQAYAAGRYAEAATAFAEAAAAEPGRADAALCLDAAMAWRLAGQTGRAAYWLYRGQAVAPADPEVKKALAAAGLTPLSAGLPLGALVAPRLLWLAALAANAVFWLSQACSRLLARPLPRPAVALGAALVLWLWCEAAWPAVASRLAPRGVVLAEVPAQSAPEAGAEALFSLPAGALVELGPHRGGFVRVMTASGGTGWAVRDRIAILLP</sequence>
<evidence type="ECO:0000256" key="1">
    <source>
        <dbReference type="SAM" id="SignalP"/>
    </source>
</evidence>
<accession>I2Q5R0</accession>
<dbReference type="STRING" id="596152.DesU5LDRAFT_3494"/>
<dbReference type="OrthoDB" id="5459944at2"/>
<feature type="signal peptide" evidence="1">
    <location>
        <begin position="1"/>
        <end position="24"/>
    </location>
</feature>
<dbReference type="HOGENOM" id="CLU_1123154_0_0_7"/>
<protein>
    <recommendedName>
        <fullName evidence="3">SH3 domain-containing protein</fullName>
    </recommendedName>
</protein>
<organism evidence="2">
    <name type="scientific">Desulfovibrio sp. U5L</name>
    <dbReference type="NCBI Taxonomy" id="596152"/>
    <lineage>
        <taxon>Bacteria</taxon>
        <taxon>Pseudomonadati</taxon>
        <taxon>Thermodesulfobacteriota</taxon>
        <taxon>Desulfovibrionia</taxon>
        <taxon>Desulfovibrionales</taxon>
        <taxon>Desulfovibrionaceae</taxon>
        <taxon>Desulfovibrio</taxon>
    </lineage>
</organism>
<dbReference type="eggNOG" id="ENOG50317ZF">
    <property type="taxonomic scope" value="Bacteria"/>
</dbReference>
<reference evidence="2" key="1">
    <citation type="submission" date="2011-11" db="EMBL/GenBank/DDBJ databases">
        <title>Improved High-Quality Draft sequence of Desulfovibrio sp. U5L.</title>
        <authorList>
            <consortium name="US DOE Joint Genome Institute"/>
            <person name="Lucas S."/>
            <person name="Han J."/>
            <person name="Lapidus A."/>
            <person name="Cheng J.-F."/>
            <person name="Goodwin L."/>
            <person name="Pitluck S."/>
            <person name="Peters L."/>
            <person name="Ovchinnikova G."/>
            <person name="Held B."/>
            <person name="Detter J.C."/>
            <person name="Han C."/>
            <person name="Tapia R."/>
            <person name="Land M."/>
            <person name="Hauser L."/>
            <person name="Kyrpides N."/>
            <person name="Ivanova N."/>
            <person name="Pagani I."/>
            <person name="Gabster J."/>
            <person name="Walker C."/>
            <person name="Stolyar S."/>
            <person name="Stahl D."/>
            <person name="Arkin A."/>
            <person name="Dehal P."/>
            <person name="Hazen T."/>
            <person name="Woyke T."/>
        </authorList>
    </citation>
    <scope>NUCLEOTIDE SEQUENCE [LARGE SCALE GENOMIC DNA]</scope>
    <source>
        <strain evidence="2">U5L</strain>
    </source>
</reference>